<comment type="caution">
    <text evidence="1">The sequence shown here is derived from an EMBL/GenBank/DDBJ whole genome shotgun (WGS) entry which is preliminary data.</text>
</comment>
<dbReference type="EMBL" id="JBDODL010000649">
    <property type="protein sequence ID" value="MES1920402.1"/>
    <property type="molecule type" value="Genomic_DNA"/>
</dbReference>
<accession>A0ABV2AL64</accession>
<sequence length="174" mass="19781">MHLHNILMEFIINFEMTHLISVSGQDTYFFDKEVDVVADITKTSFSPLNKSNENKAFSNLEKKAIFKTNSEKTAQDLTSIGFRPAKEIMVFGMSSMLLRDAQFFHPDAPKVTIIVNKTRKKDGLGVLAVLWAVKTIIDVNFDISDFGEESDVDKLVFNSEEIISEDESVKRMYT</sequence>
<reference evidence="1 2" key="1">
    <citation type="journal article" date="2024" name="BMC Biol.">
        <title>Comparative genomics of Ascetosporea gives new insight into the evolutionary basis for animal parasitism in Rhizaria.</title>
        <authorList>
            <person name="Hiltunen Thoren M."/>
            <person name="Onut-Brannstrom I."/>
            <person name="Alfjorden A."/>
            <person name="Peckova H."/>
            <person name="Swords F."/>
            <person name="Hooper C."/>
            <person name="Holzer A.S."/>
            <person name="Bass D."/>
            <person name="Burki F."/>
        </authorList>
    </citation>
    <scope>NUCLEOTIDE SEQUENCE [LARGE SCALE GENOMIC DNA]</scope>
    <source>
        <strain evidence="1">20-A016</strain>
    </source>
</reference>
<evidence type="ECO:0000313" key="1">
    <source>
        <dbReference type="EMBL" id="MES1920402.1"/>
    </source>
</evidence>
<keyword evidence="2" id="KW-1185">Reference proteome</keyword>
<proteinExistence type="predicted"/>
<protein>
    <submittedName>
        <fullName evidence="1">Uncharacterized protein</fullName>
    </submittedName>
</protein>
<dbReference type="Proteomes" id="UP001439008">
    <property type="component" value="Unassembled WGS sequence"/>
</dbReference>
<evidence type="ECO:0000313" key="2">
    <source>
        <dbReference type="Proteomes" id="UP001439008"/>
    </source>
</evidence>
<gene>
    <name evidence="1" type="ORF">MHBO_002074</name>
</gene>
<organism evidence="1 2">
    <name type="scientific">Bonamia ostreae</name>
    <dbReference type="NCBI Taxonomy" id="126728"/>
    <lineage>
        <taxon>Eukaryota</taxon>
        <taxon>Sar</taxon>
        <taxon>Rhizaria</taxon>
        <taxon>Endomyxa</taxon>
        <taxon>Ascetosporea</taxon>
        <taxon>Haplosporida</taxon>
        <taxon>Bonamia</taxon>
    </lineage>
</organism>
<name>A0ABV2AL64_9EUKA</name>